<keyword evidence="1" id="KW-0812">Transmembrane</keyword>
<reference evidence="2 3" key="1">
    <citation type="journal article" date="2012" name="J. Bacteriol.">
        <title>Complete genome sequence of phototrophic betaproteobacterium Rubrivivax gelatinosus IL144.</title>
        <authorList>
            <person name="Nagashima S."/>
            <person name="Kamimura A."/>
            <person name="Shimizu T."/>
            <person name="Nakamura-isaki S."/>
            <person name="Aono E."/>
            <person name="Sakamoto K."/>
            <person name="Ichikawa N."/>
            <person name="Nakazawa H."/>
            <person name="Sekine M."/>
            <person name="Yamazaki S."/>
            <person name="Fujita N."/>
            <person name="Shimada K."/>
            <person name="Hanada S."/>
            <person name="Nagashima K.V.P."/>
        </authorList>
    </citation>
    <scope>NUCLEOTIDE SEQUENCE [LARGE SCALE GENOMIC DNA]</scope>
    <source>
        <strain evidence="3">NBRC 100245 / IL144</strain>
    </source>
</reference>
<protein>
    <submittedName>
        <fullName evidence="2">Uncharacterized protein</fullName>
    </submittedName>
</protein>
<keyword evidence="1" id="KW-1133">Transmembrane helix</keyword>
<dbReference type="EMBL" id="AP012320">
    <property type="protein sequence ID" value="BAL97616.1"/>
    <property type="molecule type" value="Genomic_DNA"/>
</dbReference>
<proteinExistence type="predicted"/>
<name>I0HX79_RUBGI</name>
<feature type="transmembrane region" description="Helical" evidence="1">
    <location>
        <begin position="58"/>
        <end position="77"/>
    </location>
</feature>
<dbReference type="HOGENOM" id="CLU_2119299_0_0_4"/>
<dbReference type="STRING" id="983917.RGE_42800"/>
<dbReference type="AlphaFoldDB" id="I0HX79"/>
<keyword evidence="1" id="KW-0472">Membrane</keyword>
<dbReference type="Proteomes" id="UP000007883">
    <property type="component" value="Chromosome"/>
</dbReference>
<sequence length="114" mass="12555">MTNKIGEMEAALVFRKAQEIGKARDALLEPKYPRLINGLATGLGCGLVIYAMDSVQASLLFKVIFSGTSVGLLGVLVEQWSIRKRLEASIQLLLSHDERLNLQNRMNSHGETAE</sequence>
<dbReference type="RefSeq" id="WP_014430465.1">
    <property type="nucleotide sequence ID" value="NC_017075.1"/>
</dbReference>
<evidence type="ECO:0000313" key="3">
    <source>
        <dbReference type="Proteomes" id="UP000007883"/>
    </source>
</evidence>
<dbReference type="KEGG" id="rge:RGE_42800"/>
<organism evidence="2 3">
    <name type="scientific">Rubrivivax gelatinosus (strain NBRC 100245 / IL144)</name>
    <dbReference type="NCBI Taxonomy" id="983917"/>
    <lineage>
        <taxon>Bacteria</taxon>
        <taxon>Pseudomonadati</taxon>
        <taxon>Pseudomonadota</taxon>
        <taxon>Betaproteobacteria</taxon>
        <taxon>Burkholderiales</taxon>
        <taxon>Sphaerotilaceae</taxon>
        <taxon>Rubrivivax</taxon>
    </lineage>
</organism>
<feature type="transmembrane region" description="Helical" evidence="1">
    <location>
        <begin position="32"/>
        <end position="52"/>
    </location>
</feature>
<gene>
    <name evidence="2" type="ordered locus">RGE_42800</name>
</gene>
<accession>I0HX79</accession>
<keyword evidence="3" id="KW-1185">Reference proteome</keyword>
<evidence type="ECO:0000256" key="1">
    <source>
        <dbReference type="SAM" id="Phobius"/>
    </source>
</evidence>
<evidence type="ECO:0000313" key="2">
    <source>
        <dbReference type="EMBL" id="BAL97616.1"/>
    </source>
</evidence>